<dbReference type="Gene3D" id="3.30.70.100">
    <property type="match status" value="1"/>
</dbReference>
<dbReference type="Proteomes" id="UP001517247">
    <property type="component" value="Unassembled WGS sequence"/>
</dbReference>
<keyword evidence="2" id="KW-1185">Reference proteome</keyword>
<proteinExistence type="predicted"/>
<accession>A0ABW9J8Q5</accession>
<dbReference type="InterPro" id="IPR008000">
    <property type="entry name" value="Rham/fucose_mutarotase"/>
</dbReference>
<evidence type="ECO:0000313" key="1">
    <source>
        <dbReference type="EMBL" id="MFN0255561.1"/>
    </source>
</evidence>
<dbReference type="SUPFAM" id="SSF54909">
    <property type="entry name" value="Dimeric alpha+beta barrel"/>
    <property type="match status" value="1"/>
</dbReference>
<dbReference type="PANTHER" id="PTHR43239:SF1">
    <property type="entry name" value="UPF0734 PROTEIN DDB_G0273871_DDB_G0273177"/>
    <property type="match status" value="1"/>
</dbReference>
<dbReference type="RefSeq" id="WP_138722656.1">
    <property type="nucleotide sequence ID" value="NZ_SSHJ02000005.1"/>
</dbReference>
<dbReference type="PANTHER" id="PTHR43239">
    <property type="entry name" value="UPF0734 PROTEIN DDB_G0273871/DDB_G0273177"/>
    <property type="match status" value="1"/>
</dbReference>
<name>A0ABW9J8Q5_9SPHI</name>
<dbReference type="InterPro" id="IPR052996">
    <property type="entry name" value="Carb_Metab_Mutarotase"/>
</dbReference>
<dbReference type="Pfam" id="PF05336">
    <property type="entry name" value="rhaM"/>
    <property type="match status" value="1"/>
</dbReference>
<comment type="caution">
    <text evidence="1">The sequence shown here is derived from an EMBL/GenBank/DDBJ whole genome shotgun (WGS) entry which is preliminary data.</text>
</comment>
<dbReference type="EMBL" id="SSHJ02000005">
    <property type="protein sequence ID" value="MFN0255561.1"/>
    <property type="molecule type" value="Genomic_DNA"/>
</dbReference>
<dbReference type="InterPro" id="IPR011008">
    <property type="entry name" value="Dimeric_a/b-barrel"/>
</dbReference>
<protein>
    <submittedName>
        <fullName evidence="1">L-rhamnose mutarotase</fullName>
    </submittedName>
</protein>
<sequence>MKRYALALDLVDDEKLIAEYEAYHKAIWPEIEESIRSAGILNMEIYRVANRLFMVMEVADDFSFEAKAKADESNPKVQEWEVLMWKYQQALPTAKHGEKWLMMEKIFQLNS</sequence>
<reference evidence="1 2" key="1">
    <citation type="submission" date="2024-12" db="EMBL/GenBank/DDBJ databases">
        <authorList>
            <person name="Hu S."/>
        </authorList>
    </citation>
    <scope>NUCLEOTIDE SEQUENCE [LARGE SCALE GENOMIC DNA]</scope>
    <source>
        <strain evidence="1 2">THG-T11</strain>
    </source>
</reference>
<gene>
    <name evidence="1" type="ORF">E6A44_008265</name>
</gene>
<organism evidence="1 2">
    <name type="scientific">Pedobacter ureilyticus</name>
    <dbReference type="NCBI Taxonomy" id="1393051"/>
    <lineage>
        <taxon>Bacteria</taxon>
        <taxon>Pseudomonadati</taxon>
        <taxon>Bacteroidota</taxon>
        <taxon>Sphingobacteriia</taxon>
        <taxon>Sphingobacteriales</taxon>
        <taxon>Sphingobacteriaceae</taxon>
        <taxon>Pedobacter</taxon>
    </lineage>
</organism>
<evidence type="ECO:0000313" key="2">
    <source>
        <dbReference type="Proteomes" id="UP001517247"/>
    </source>
</evidence>